<dbReference type="Gene3D" id="2.40.320.10">
    <property type="entry name" value="Hypothetical Protein Pfu-838710-001"/>
    <property type="match status" value="1"/>
</dbReference>
<organism evidence="3 4">
    <name type="scientific">Methanothermobacter marburgensis (strain ATCC BAA-927 / DSM 2133 / JCM 14651 / NBRC 100331 / OCM 82 / Marburg)</name>
    <name type="common">Methanobacterium thermoautotrophicum</name>
    <dbReference type="NCBI Taxonomy" id="79929"/>
    <lineage>
        <taxon>Archaea</taxon>
        <taxon>Methanobacteriati</taxon>
        <taxon>Methanobacteriota</taxon>
        <taxon>Methanomada group</taxon>
        <taxon>Methanobacteria</taxon>
        <taxon>Methanobacteriales</taxon>
        <taxon>Methanobacteriaceae</taxon>
        <taxon>Methanothermobacter</taxon>
    </lineage>
</organism>
<dbReference type="GeneID" id="77398997"/>
<dbReference type="PATRIC" id="fig|79929.8.peg.211"/>
<dbReference type="Proteomes" id="UP000000345">
    <property type="component" value="Chromosome"/>
</dbReference>
<reference key="1">
    <citation type="submission" date="2009-08" db="EMBL/GenBank/DDBJ databases">
        <title>The genome sequence of Methanothermobacter marburgensis.</title>
        <authorList>
            <person name="Kaster A."/>
            <person name="Seedorf H."/>
            <person name="Goenrich M."/>
            <person name="Wiezer A."/>
            <person name="Liesegang H."/>
            <person name="Thauer R."/>
            <person name="Gottschalk G."/>
        </authorList>
    </citation>
    <scope>NUCLEOTIDE SEQUENCE</scope>
    <source>
        <strain>Marburg</strain>
    </source>
</reference>
<dbReference type="SUPFAM" id="SSF55154">
    <property type="entry name" value="CYTH-like phosphatases"/>
    <property type="match status" value="1"/>
</dbReference>
<protein>
    <submittedName>
        <fullName evidence="3">Predicted adenylate cyclase</fullName>
        <ecNumber evidence="3">4.6.1.1</ecNumber>
    </submittedName>
</protein>
<feature type="domain" description="CYTH" evidence="2">
    <location>
        <begin position="1"/>
        <end position="174"/>
    </location>
</feature>
<evidence type="ECO:0000256" key="1">
    <source>
        <dbReference type="SAM" id="Coils"/>
    </source>
</evidence>
<dbReference type="RefSeq" id="WP_013295050.1">
    <property type="nucleotide sequence ID" value="NC_014408.1"/>
</dbReference>
<dbReference type="HOGENOM" id="CLU_105244_2_0_2"/>
<dbReference type="OrthoDB" id="46040at2157"/>
<dbReference type="NCBIfam" id="TIGR00318">
    <property type="entry name" value="cyaB"/>
    <property type="match status" value="1"/>
</dbReference>
<dbReference type="PROSITE" id="PS51707">
    <property type="entry name" value="CYTH"/>
    <property type="match status" value="1"/>
</dbReference>
<keyword evidence="3" id="KW-0456">Lyase</keyword>
<gene>
    <name evidence="3" type="ordered locus">MTBMA_c02140</name>
</gene>
<dbReference type="InterPro" id="IPR023577">
    <property type="entry name" value="CYTH_domain"/>
</dbReference>
<proteinExistence type="predicted"/>
<keyword evidence="1" id="KW-0175">Coiled coil</keyword>
<name>D9PUC5_METTM</name>
<reference evidence="3 4" key="2">
    <citation type="journal article" date="2010" name="J. Bacteriol.">
        <title>Complete genome sequence of Methanothermobacter marburgensis, a methanoarchaeon model organism.</title>
        <authorList>
            <person name="Liesegang H."/>
            <person name="Kaster A.K."/>
            <person name="Wiezer A."/>
            <person name="Goenrich M."/>
            <person name="Wollherr A."/>
            <person name="Seedorf H."/>
            <person name="Gottschalk G."/>
            <person name="Thauer R.K."/>
        </authorList>
    </citation>
    <scope>NUCLEOTIDE SEQUENCE [LARGE SCALE GENOMIC DNA]</scope>
    <source>
        <strain evidence="4">ATCC BAA-927 / DSM 2133 / JCM 14651 / NBRC 100331 / OCM 82 / Marburg</strain>
    </source>
</reference>
<dbReference type="CDD" id="cd07890">
    <property type="entry name" value="CYTH-like_AC_IV-like"/>
    <property type="match status" value="1"/>
</dbReference>
<evidence type="ECO:0000313" key="3">
    <source>
        <dbReference type="EMBL" id="ADL57823.1"/>
    </source>
</evidence>
<dbReference type="PANTHER" id="PTHR21028">
    <property type="entry name" value="SI:CH211-156B7.4"/>
    <property type="match status" value="1"/>
</dbReference>
<sequence>MIEVEVKAKISSGDEVSERIISLGGRHVSDEEQTDIYFNAPHRDFAETDEALRIRKTGERTFITYKGPKIDDRSKTRKELEVEVADAETAAGILESLGFRRVRDVLKERRTYSLEDFTISIDTVRGLGTYLEIERDLPDGSDYGDALSEIFELYRKLGVSEGFERKSYLELLEAEAE</sequence>
<dbReference type="KEGG" id="mmg:MTBMA_c02140"/>
<evidence type="ECO:0000259" key="2">
    <source>
        <dbReference type="PROSITE" id="PS51707"/>
    </source>
</evidence>
<dbReference type="SMART" id="SM01118">
    <property type="entry name" value="CYTH"/>
    <property type="match status" value="1"/>
</dbReference>
<dbReference type="GeneID" id="9703920"/>
<dbReference type="InterPro" id="IPR008173">
    <property type="entry name" value="Adenylyl_cyclase_CyaB"/>
</dbReference>
<dbReference type="GO" id="GO:0004016">
    <property type="term" value="F:adenylate cyclase activity"/>
    <property type="evidence" value="ECO:0007669"/>
    <property type="project" value="UniProtKB-EC"/>
</dbReference>
<feature type="coiled-coil region" evidence="1">
    <location>
        <begin position="70"/>
        <end position="97"/>
    </location>
</feature>
<dbReference type="AlphaFoldDB" id="D9PUC5"/>
<dbReference type="InterPro" id="IPR033469">
    <property type="entry name" value="CYTH-like_dom_sf"/>
</dbReference>
<accession>D9PUC5</accession>
<dbReference type="EMBL" id="CP001710">
    <property type="protein sequence ID" value="ADL57823.1"/>
    <property type="molecule type" value="Genomic_DNA"/>
</dbReference>
<dbReference type="STRING" id="79929.MTBMA_c02140"/>
<dbReference type="Pfam" id="PF01928">
    <property type="entry name" value="CYTH"/>
    <property type="match status" value="1"/>
</dbReference>
<dbReference type="PANTHER" id="PTHR21028:SF2">
    <property type="entry name" value="CYTH DOMAIN-CONTAINING PROTEIN"/>
    <property type="match status" value="1"/>
</dbReference>
<dbReference type="EC" id="4.6.1.1" evidence="3"/>
<dbReference type="PaxDb" id="79929-MTBMA_c02140"/>
<keyword evidence="4" id="KW-1185">Reference proteome</keyword>
<evidence type="ECO:0000313" key="4">
    <source>
        <dbReference type="Proteomes" id="UP000000345"/>
    </source>
</evidence>